<dbReference type="GO" id="GO:0015288">
    <property type="term" value="F:porin activity"/>
    <property type="evidence" value="ECO:0007669"/>
    <property type="project" value="InterPro"/>
</dbReference>
<dbReference type="AlphaFoldDB" id="A0A8J7JEM5"/>
<feature type="chain" id="PRO_5035337729" evidence="2">
    <location>
        <begin position="19"/>
        <end position="483"/>
    </location>
</feature>
<dbReference type="InterPro" id="IPR052932">
    <property type="entry name" value="OprB_Porin"/>
</dbReference>
<accession>A0A8J7JEM5</accession>
<comment type="similarity">
    <text evidence="1 2">Belongs to the OprB family.</text>
</comment>
<dbReference type="RefSeq" id="WP_199385030.1">
    <property type="nucleotide sequence ID" value="NZ_JAEMHM010000012.1"/>
</dbReference>
<comment type="caution">
    <text evidence="3">The sequence shown here is derived from an EMBL/GenBank/DDBJ whole genome shotgun (WGS) entry which is preliminary data.</text>
</comment>
<dbReference type="EMBL" id="JAEMHM010000012">
    <property type="protein sequence ID" value="MBJ6726143.1"/>
    <property type="molecule type" value="Genomic_DNA"/>
</dbReference>
<keyword evidence="4" id="KW-1185">Reference proteome</keyword>
<gene>
    <name evidence="3" type="ORF">JFN93_15615</name>
</gene>
<dbReference type="InterPro" id="IPR007049">
    <property type="entry name" value="Carb-sel_porin_OprB"/>
</dbReference>
<evidence type="ECO:0000313" key="4">
    <source>
        <dbReference type="Proteomes" id="UP000636888"/>
    </source>
</evidence>
<dbReference type="PANTHER" id="PTHR37944:SF1">
    <property type="entry name" value="PORIN B"/>
    <property type="match status" value="1"/>
</dbReference>
<reference evidence="3" key="1">
    <citation type="submission" date="2020-12" db="EMBL/GenBank/DDBJ databases">
        <title>Geomonas sp. Red875, isolated from river sediment.</title>
        <authorList>
            <person name="Xu Z."/>
            <person name="Zhang Z."/>
            <person name="Masuda Y."/>
            <person name="Itoh H."/>
            <person name="Senoo K."/>
        </authorList>
    </citation>
    <scope>NUCLEOTIDE SEQUENCE</scope>
    <source>
        <strain evidence="3">Red875</strain>
    </source>
</reference>
<evidence type="ECO:0000256" key="1">
    <source>
        <dbReference type="ARBA" id="ARBA00008769"/>
    </source>
</evidence>
<organism evidence="3 4">
    <name type="scientific">Geomesophilobacter sediminis</name>
    <dbReference type="NCBI Taxonomy" id="2798584"/>
    <lineage>
        <taxon>Bacteria</taxon>
        <taxon>Pseudomonadati</taxon>
        <taxon>Thermodesulfobacteriota</taxon>
        <taxon>Desulfuromonadia</taxon>
        <taxon>Geobacterales</taxon>
        <taxon>Geobacteraceae</taxon>
        <taxon>Geomesophilobacter</taxon>
    </lineage>
</organism>
<feature type="signal peptide" evidence="2">
    <location>
        <begin position="1"/>
        <end position="18"/>
    </location>
</feature>
<dbReference type="GO" id="GO:0008643">
    <property type="term" value="P:carbohydrate transport"/>
    <property type="evidence" value="ECO:0007669"/>
    <property type="project" value="InterPro"/>
</dbReference>
<dbReference type="GO" id="GO:0016020">
    <property type="term" value="C:membrane"/>
    <property type="evidence" value="ECO:0007669"/>
    <property type="project" value="InterPro"/>
</dbReference>
<dbReference type="Gene3D" id="2.40.160.180">
    <property type="entry name" value="Carbohydrate-selective porin OprB"/>
    <property type="match status" value="1"/>
</dbReference>
<protein>
    <submittedName>
        <fullName evidence="3">Carbohydrate porin</fullName>
    </submittedName>
</protein>
<evidence type="ECO:0000313" key="3">
    <source>
        <dbReference type="EMBL" id="MBJ6726143.1"/>
    </source>
</evidence>
<sequence length="483" mass="52621">MRKIAAALVTALTLTVGAVTPALALKPELTIPDKVSHTHKSCQEITRLGKKYHVEALFSKEFEEGKCQLSRMDVAIAVQFLTEKIAERVAKEGPEAVDKEDLALLADLREELRSELILAQTRAFQNRYTELGTNLHALTKNITMSGGMTGVVQGSVGNNSPALSEAPDYNGERKDHVDVVGRADLVFNFKITDTMIAVIDVEATGGRGIDPHVPNYSILNNVPMLPTDTVRFRTAWVEQSLFNERFVYTVGKINLTDYFDSNAVANNENTQFLAGAFTNDAVLGAPLPGPGLRATYRPTENVSFSLGYGSGTTDKDGQPIASDIVDHGYGIAELDYKLKLGSLDGNYRACGFMDGSVGIAPQGPNHALGTGLSVDQQLTEKLTLFGRYGWRDHDLYRTVAAWSGGLQYLGIIPTRADDILAFAYGQIQIKGAPAQEKLIEGYYRIKATEQVAVSPHLQYLIDPLGDTTVHNVLVASLRVQLTF</sequence>
<dbReference type="Proteomes" id="UP000636888">
    <property type="component" value="Unassembled WGS sequence"/>
</dbReference>
<keyword evidence="2" id="KW-0732">Signal</keyword>
<proteinExistence type="inferred from homology"/>
<dbReference type="PANTHER" id="PTHR37944">
    <property type="entry name" value="PORIN B"/>
    <property type="match status" value="1"/>
</dbReference>
<evidence type="ECO:0000256" key="2">
    <source>
        <dbReference type="RuleBase" id="RU363072"/>
    </source>
</evidence>
<dbReference type="Pfam" id="PF04966">
    <property type="entry name" value="OprB"/>
    <property type="match status" value="1"/>
</dbReference>
<name>A0A8J7JEM5_9BACT</name>
<dbReference type="InterPro" id="IPR038673">
    <property type="entry name" value="OprB_sf"/>
</dbReference>